<evidence type="ECO:0000313" key="2">
    <source>
        <dbReference type="EMBL" id="MBB5710871.1"/>
    </source>
</evidence>
<feature type="signal peptide" evidence="1">
    <location>
        <begin position="1"/>
        <end position="20"/>
    </location>
</feature>
<dbReference type="Pfam" id="PF11776">
    <property type="entry name" value="RcnB"/>
    <property type="match status" value="1"/>
</dbReference>
<comment type="caution">
    <text evidence="2">The sequence shown here is derived from an EMBL/GenBank/DDBJ whole genome shotgun (WGS) entry which is preliminary data.</text>
</comment>
<evidence type="ECO:0000256" key="1">
    <source>
        <dbReference type="SAM" id="SignalP"/>
    </source>
</evidence>
<accession>A0A840YQ71</accession>
<gene>
    <name evidence="2" type="ORF">FHT02_002111</name>
</gene>
<evidence type="ECO:0000313" key="3">
    <source>
        <dbReference type="Proteomes" id="UP000527143"/>
    </source>
</evidence>
<dbReference type="EMBL" id="JACIJF010000005">
    <property type="protein sequence ID" value="MBB5710871.1"/>
    <property type="molecule type" value="Genomic_DNA"/>
</dbReference>
<dbReference type="Gene3D" id="3.10.450.160">
    <property type="entry name" value="inner membrane protein cigr"/>
    <property type="match status" value="1"/>
</dbReference>
<dbReference type="InterPro" id="IPR024572">
    <property type="entry name" value="RcnB"/>
</dbReference>
<proteinExistence type="predicted"/>
<organism evidence="2 3">
    <name type="scientific">Sphingomonas xinjiangensis</name>
    <dbReference type="NCBI Taxonomy" id="643568"/>
    <lineage>
        <taxon>Bacteria</taxon>
        <taxon>Pseudomonadati</taxon>
        <taxon>Pseudomonadota</taxon>
        <taxon>Alphaproteobacteria</taxon>
        <taxon>Sphingomonadales</taxon>
        <taxon>Sphingomonadaceae</taxon>
        <taxon>Sphingomonas</taxon>
    </lineage>
</organism>
<sequence>MKKFILGLVAASVAATPVMAAAAPQPQRHTEVQRTVVKQRPNGTTVVKQRTVQQRNTIQQQRYVQQRTAYRAPQYRSWHRGERFDNRYARNYRQIDYRQYRGLRAPPRGYRYVQSGNDAVLVGITSGIISAVFANLIR</sequence>
<dbReference type="Proteomes" id="UP000527143">
    <property type="component" value="Unassembled WGS sequence"/>
</dbReference>
<reference evidence="2 3" key="1">
    <citation type="submission" date="2020-08" db="EMBL/GenBank/DDBJ databases">
        <title>Genomic Encyclopedia of Type Strains, Phase IV (KMG-IV): sequencing the most valuable type-strain genomes for metagenomic binning, comparative biology and taxonomic classification.</title>
        <authorList>
            <person name="Goeker M."/>
        </authorList>
    </citation>
    <scope>NUCLEOTIDE SEQUENCE [LARGE SCALE GENOMIC DNA]</scope>
    <source>
        <strain evidence="2 3">DSM 26736</strain>
    </source>
</reference>
<name>A0A840YQ71_9SPHN</name>
<feature type="chain" id="PRO_5032946513" evidence="1">
    <location>
        <begin position="21"/>
        <end position="138"/>
    </location>
</feature>
<dbReference type="RefSeq" id="WP_184087214.1">
    <property type="nucleotide sequence ID" value="NZ_JACIJF010000005.1"/>
</dbReference>
<keyword evidence="1" id="KW-0732">Signal</keyword>
<protein>
    <submittedName>
        <fullName evidence="2">Ni/Co efflux regulator RcnB</fullName>
    </submittedName>
</protein>
<dbReference type="AlphaFoldDB" id="A0A840YQ71"/>
<keyword evidence="3" id="KW-1185">Reference proteome</keyword>